<evidence type="ECO:0000256" key="4">
    <source>
        <dbReference type="ARBA" id="ARBA00022448"/>
    </source>
</evidence>
<keyword evidence="11" id="KW-1185">Reference proteome</keyword>
<sequence>MEAQQHITKTIEVTRVNLFNIITQYKAIFPDDNQKPQETDGGRIFESWINRRINIFLEVLEEDLSSGISSMDTVLGQCMYFGQSFGRVGADFRGLMVPIFLKVITKNFSTSITKVNQTFRANLEKYTLLNKVNFGLHTRKLDDQKDEISPPETLLDFQPLAFLCNGYLDALNELRLCTPVALVFEITKIFQESLEFVAQQIFYFYRTEKQKFYGSEKENFIKFASCFAYDLIPYVQRCIYAIFPQETVATNLGINLTTVQGEGIGVIQQKTILEPLKELLPNKMDIILRQESALGAGSALLVNKFGGQTLKKCDDNPRALSLNISNVLRNELFKVNRHYETIKELCDENGDFLPEKFNSWFKQLFENEFFPKNEKHSITYNRCTYQYECSFLSSEYFNTMEIKCTNYQIVPYKVQFIPCISMEPNNCIFHNEQIGKWYLIPTEKSENKFQISLFKDENIIYNENKLKIILKVLDKIRVNNEITGLENYHFETVLLWMVKNDEIPKAKQFSNYD</sequence>
<dbReference type="Gene3D" id="3.30.460.90">
    <property type="match status" value="1"/>
</dbReference>
<feature type="domain" description="Mab-21-like nucleotidyltransferase" evidence="9">
    <location>
        <begin position="332"/>
        <end position="440"/>
    </location>
</feature>
<dbReference type="EMBL" id="CAQQ02054247">
    <property type="status" value="NOT_ANNOTATED_CDS"/>
    <property type="molecule type" value="Genomic_DNA"/>
</dbReference>
<keyword evidence="7" id="KW-0472">Membrane</keyword>
<dbReference type="AlphaFoldDB" id="T1GIH6"/>
<keyword evidence="4" id="KW-0813">Transport</keyword>
<dbReference type="GO" id="GO:0017119">
    <property type="term" value="C:Golgi transport complex"/>
    <property type="evidence" value="ECO:0007669"/>
    <property type="project" value="InterPro"/>
</dbReference>
<dbReference type="PANTHER" id="PTHR21311:SF0">
    <property type="entry name" value="CONSERVED OLIGOMERIC GOLGI COMPLEX SUBUNIT 8"/>
    <property type="match status" value="1"/>
</dbReference>
<comment type="similarity">
    <text evidence="2">Belongs to the COG8 family.</text>
</comment>
<evidence type="ECO:0000259" key="9">
    <source>
        <dbReference type="Pfam" id="PF03281"/>
    </source>
</evidence>
<dbReference type="Pfam" id="PF03281">
    <property type="entry name" value="Mab-21"/>
    <property type="match status" value="1"/>
</dbReference>
<dbReference type="GO" id="GO:0000139">
    <property type="term" value="C:Golgi membrane"/>
    <property type="evidence" value="ECO:0007669"/>
    <property type="project" value="UniProtKB-SubCell"/>
</dbReference>
<evidence type="ECO:0000256" key="5">
    <source>
        <dbReference type="ARBA" id="ARBA00022927"/>
    </source>
</evidence>
<evidence type="ECO:0000256" key="7">
    <source>
        <dbReference type="ARBA" id="ARBA00023136"/>
    </source>
</evidence>
<reference evidence="10" key="2">
    <citation type="submission" date="2015-06" db="UniProtKB">
        <authorList>
            <consortium name="EnsemblMetazoa"/>
        </authorList>
    </citation>
    <scope>IDENTIFICATION</scope>
</reference>
<evidence type="ECO:0000313" key="11">
    <source>
        <dbReference type="Proteomes" id="UP000015102"/>
    </source>
</evidence>
<dbReference type="InterPro" id="IPR046903">
    <property type="entry name" value="Mab-21-like_nuc_Trfase"/>
</dbReference>
<dbReference type="GO" id="GO:0015031">
    <property type="term" value="P:protein transport"/>
    <property type="evidence" value="ECO:0007669"/>
    <property type="project" value="UniProtKB-KW"/>
</dbReference>
<proteinExistence type="inferred from homology"/>
<keyword evidence="5" id="KW-0653">Protein transport</keyword>
<accession>T1GIH6</accession>
<dbReference type="GO" id="GO:0006891">
    <property type="term" value="P:intra-Golgi vesicle-mediated transport"/>
    <property type="evidence" value="ECO:0007669"/>
    <property type="project" value="TreeGrafter"/>
</dbReference>
<keyword evidence="6" id="KW-0333">Golgi apparatus</keyword>
<dbReference type="Proteomes" id="UP000015102">
    <property type="component" value="Unassembled WGS sequence"/>
</dbReference>
<dbReference type="PANTHER" id="PTHR21311">
    <property type="entry name" value="CONSERVED OLIGOMERIC GOLGI COMPLEX COMPONENT 8"/>
    <property type="match status" value="1"/>
</dbReference>
<evidence type="ECO:0000256" key="3">
    <source>
        <dbReference type="ARBA" id="ARBA00020983"/>
    </source>
</evidence>
<evidence type="ECO:0000256" key="2">
    <source>
        <dbReference type="ARBA" id="ARBA00006419"/>
    </source>
</evidence>
<evidence type="ECO:0000256" key="1">
    <source>
        <dbReference type="ARBA" id="ARBA00004395"/>
    </source>
</evidence>
<dbReference type="InterPro" id="IPR007255">
    <property type="entry name" value="COG8"/>
</dbReference>
<dbReference type="Pfam" id="PF04124">
    <property type="entry name" value="Dor1"/>
    <property type="match status" value="1"/>
</dbReference>
<dbReference type="InterPro" id="IPR016159">
    <property type="entry name" value="Cullin_repeat-like_dom_sf"/>
</dbReference>
<dbReference type="EnsemblMetazoa" id="MESCA003255-RA">
    <property type="protein sequence ID" value="MESCA003255-PA"/>
    <property type="gene ID" value="MESCA003255"/>
</dbReference>
<dbReference type="STRING" id="36166.T1GIH6"/>
<evidence type="ECO:0000256" key="8">
    <source>
        <dbReference type="ARBA" id="ARBA00031347"/>
    </source>
</evidence>
<dbReference type="EMBL" id="CAQQ02054246">
    <property type="status" value="NOT_ANNOTATED_CDS"/>
    <property type="molecule type" value="Genomic_DNA"/>
</dbReference>
<reference evidence="11" key="1">
    <citation type="submission" date="2013-02" db="EMBL/GenBank/DDBJ databases">
        <authorList>
            <person name="Hughes D."/>
        </authorList>
    </citation>
    <scope>NUCLEOTIDE SEQUENCE</scope>
    <source>
        <strain>Durham</strain>
        <strain evidence="11">NC isolate 2 -- Noor lab</strain>
    </source>
</reference>
<protein>
    <recommendedName>
        <fullName evidence="3">Conserved oligomeric Golgi complex subunit 8</fullName>
    </recommendedName>
    <alternativeName>
        <fullName evidence="8">Component of oligomeric Golgi complex 8</fullName>
    </alternativeName>
</protein>
<comment type="subcellular location">
    <subcellularLocation>
        <location evidence="1">Golgi apparatus membrane</location>
        <topology evidence="1">Peripheral membrane protein</topology>
    </subcellularLocation>
</comment>
<name>T1GIH6_MEGSC</name>
<evidence type="ECO:0000256" key="6">
    <source>
        <dbReference type="ARBA" id="ARBA00023034"/>
    </source>
</evidence>
<evidence type="ECO:0000313" key="10">
    <source>
        <dbReference type="EnsemblMetazoa" id="MESCA003255-PA"/>
    </source>
</evidence>
<organism evidence="10 11">
    <name type="scientific">Megaselia scalaris</name>
    <name type="common">Humpbacked fly</name>
    <name type="synonym">Phora scalaris</name>
    <dbReference type="NCBI Taxonomy" id="36166"/>
    <lineage>
        <taxon>Eukaryota</taxon>
        <taxon>Metazoa</taxon>
        <taxon>Ecdysozoa</taxon>
        <taxon>Arthropoda</taxon>
        <taxon>Hexapoda</taxon>
        <taxon>Insecta</taxon>
        <taxon>Pterygota</taxon>
        <taxon>Neoptera</taxon>
        <taxon>Endopterygota</taxon>
        <taxon>Diptera</taxon>
        <taxon>Brachycera</taxon>
        <taxon>Muscomorpha</taxon>
        <taxon>Platypezoidea</taxon>
        <taxon>Phoridae</taxon>
        <taxon>Megaseliini</taxon>
        <taxon>Megaselia</taxon>
    </lineage>
</organism>
<dbReference type="SUPFAM" id="SSF74788">
    <property type="entry name" value="Cullin repeat-like"/>
    <property type="match status" value="1"/>
</dbReference>
<dbReference type="HOGENOM" id="CLU_531666_0_0_1"/>